<name>A0AAV2HTN5_LYMST</name>
<gene>
    <name evidence="2" type="ORF">GSLYS_00010698001</name>
</gene>
<accession>A0AAV2HTN5</accession>
<feature type="non-terminal residue" evidence="2">
    <location>
        <position position="1"/>
    </location>
</feature>
<sequence>DTKAYRKKTGAGQTSQLKHEQDHFRHRHRSNALRPARRRRHLHPGPEESLQRASLRMYTDRETLDPTRHFLSGRLEQQLHLKVPPGLDDVHAGQRMHQRSVTGQLGCSSFHSFVHLLVRRCGR</sequence>
<organism evidence="2 3">
    <name type="scientific">Lymnaea stagnalis</name>
    <name type="common">Great pond snail</name>
    <name type="synonym">Helix stagnalis</name>
    <dbReference type="NCBI Taxonomy" id="6523"/>
    <lineage>
        <taxon>Eukaryota</taxon>
        <taxon>Metazoa</taxon>
        <taxon>Spiralia</taxon>
        <taxon>Lophotrochozoa</taxon>
        <taxon>Mollusca</taxon>
        <taxon>Gastropoda</taxon>
        <taxon>Heterobranchia</taxon>
        <taxon>Euthyneura</taxon>
        <taxon>Panpulmonata</taxon>
        <taxon>Hygrophila</taxon>
        <taxon>Lymnaeoidea</taxon>
        <taxon>Lymnaeidae</taxon>
        <taxon>Lymnaea</taxon>
    </lineage>
</organism>
<dbReference type="AlphaFoldDB" id="A0AAV2HTN5"/>
<evidence type="ECO:0000313" key="2">
    <source>
        <dbReference type="EMBL" id="CAL1536785.1"/>
    </source>
</evidence>
<feature type="region of interest" description="Disordered" evidence="1">
    <location>
        <begin position="1"/>
        <end position="55"/>
    </location>
</feature>
<evidence type="ECO:0000256" key="1">
    <source>
        <dbReference type="SAM" id="MobiDB-lite"/>
    </source>
</evidence>
<dbReference type="EMBL" id="CAXITT010000239">
    <property type="protein sequence ID" value="CAL1536785.1"/>
    <property type="molecule type" value="Genomic_DNA"/>
</dbReference>
<feature type="compositionally biased region" description="Basic residues" evidence="1">
    <location>
        <begin position="24"/>
        <end position="43"/>
    </location>
</feature>
<proteinExistence type="predicted"/>
<keyword evidence="3" id="KW-1185">Reference proteome</keyword>
<comment type="caution">
    <text evidence="2">The sequence shown here is derived from an EMBL/GenBank/DDBJ whole genome shotgun (WGS) entry which is preliminary data.</text>
</comment>
<evidence type="ECO:0000313" key="3">
    <source>
        <dbReference type="Proteomes" id="UP001497497"/>
    </source>
</evidence>
<dbReference type="Proteomes" id="UP001497497">
    <property type="component" value="Unassembled WGS sequence"/>
</dbReference>
<reference evidence="2 3" key="1">
    <citation type="submission" date="2024-04" db="EMBL/GenBank/DDBJ databases">
        <authorList>
            <consortium name="Genoscope - CEA"/>
            <person name="William W."/>
        </authorList>
    </citation>
    <scope>NUCLEOTIDE SEQUENCE [LARGE SCALE GENOMIC DNA]</scope>
</reference>
<protein>
    <submittedName>
        <fullName evidence="2">Uncharacterized protein</fullName>
    </submittedName>
</protein>